<dbReference type="EMBL" id="ML996091">
    <property type="protein sequence ID" value="KAF2149579.1"/>
    <property type="molecule type" value="Genomic_DNA"/>
</dbReference>
<dbReference type="Proteomes" id="UP000799439">
    <property type="component" value="Unassembled WGS sequence"/>
</dbReference>
<accession>A0A9P4MH28</accession>
<keyword evidence="1" id="KW-0812">Transmembrane</keyword>
<protein>
    <submittedName>
        <fullName evidence="2">Uncharacterized protein</fullName>
    </submittedName>
</protein>
<feature type="transmembrane region" description="Helical" evidence="1">
    <location>
        <begin position="38"/>
        <end position="57"/>
    </location>
</feature>
<keyword evidence="1" id="KW-0472">Membrane</keyword>
<feature type="transmembrane region" description="Helical" evidence="1">
    <location>
        <begin position="103"/>
        <end position="125"/>
    </location>
</feature>
<sequence>MLPMTHRRCAHKVCSYRSRSLALLHRSFSRLKACRSSFFTLWLMAGCLSGFVARNWFPLLVGLPSDRVYLHACHRQPCHCWRPSCPQSHPRRPTGPGNMHVDLILSPFMIMPIRLYTLCATHTLVRLDHA</sequence>
<keyword evidence="1" id="KW-1133">Transmembrane helix</keyword>
<comment type="caution">
    <text evidence="2">The sequence shown here is derived from an EMBL/GenBank/DDBJ whole genome shotgun (WGS) entry which is preliminary data.</text>
</comment>
<name>A0A9P4MH28_9PEZI</name>
<dbReference type="AlphaFoldDB" id="A0A9P4MH28"/>
<proteinExistence type="predicted"/>
<evidence type="ECO:0000256" key="1">
    <source>
        <dbReference type="SAM" id="Phobius"/>
    </source>
</evidence>
<evidence type="ECO:0000313" key="3">
    <source>
        <dbReference type="Proteomes" id="UP000799439"/>
    </source>
</evidence>
<organism evidence="2 3">
    <name type="scientific">Myriangium duriaei CBS 260.36</name>
    <dbReference type="NCBI Taxonomy" id="1168546"/>
    <lineage>
        <taxon>Eukaryota</taxon>
        <taxon>Fungi</taxon>
        <taxon>Dikarya</taxon>
        <taxon>Ascomycota</taxon>
        <taxon>Pezizomycotina</taxon>
        <taxon>Dothideomycetes</taxon>
        <taxon>Dothideomycetidae</taxon>
        <taxon>Myriangiales</taxon>
        <taxon>Myriangiaceae</taxon>
        <taxon>Myriangium</taxon>
    </lineage>
</organism>
<reference evidence="2" key="1">
    <citation type="journal article" date="2020" name="Stud. Mycol.">
        <title>101 Dothideomycetes genomes: a test case for predicting lifestyles and emergence of pathogens.</title>
        <authorList>
            <person name="Haridas S."/>
            <person name="Albert R."/>
            <person name="Binder M."/>
            <person name="Bloem J."/>
            <person name="Labutti K."/>
            <person name="Salamov A."/>
            <person name="Andreopoulos B."/>
            <person name="Baker S."/>
            <person name="Barry K."/>
            <person name="Bills G."/>
            <person name="Bluhm B."/>
            <person name="Cannon C."/>
            <person name="Castanera R."/>
            <person name="Culley D."/>
            <person name="Daum C."/>
            <person name="Ezra D."/>
            <person name="Gonzalez J."/>
            <person name="Henrissat B."/>
            <person name="Kuo A."/>
            <person name="Liang C."/>
            <person name="Lipzen A."/>
            <person name="Lutzoni F."/>
            <person name="Magnuson J."/>
            <person name="Mondo S."/>
            <person name="Nolan M."/>
            <person name="Ohm R."/>
            <person name="Pangilinan J."/>
            <person name="Park H.-J."/>
            <person name="Ramirez L."/>
            <person name="Alfaro M."/>
            <person name="Sun H."/>
            <person name="Tritt A."/>
            <person name="Yoshinaga Y."/>
            <person name="Zwiers L.-H."/>
            <person name="Turgeon B."/>
            <person name="Goodwin S."/>
            <person name="Spatafora J."/>
            <person name="Crous P."/>
            <person name="Grigoriev I."/>
        </authorList>
    </citation>
    <scope>NUCLEOTIDE SEQUENCE</scope>
    <source>
        <strain evidence="2">CBS 260.36</strain>
    </source>
</reference>
<keyword evidence="3" id="KW-1185">Reference proteome</keyword>
<gene>
    <name evidence="2" type="ORF">K461DRAFT_48828</name>
</gene>
<evidence type="ECO:0000313" key="2">
    <source>
        <dbReference type="EMBL" id="KAF2149579.1"/>
    </source>
</evidence>